<evidence type="ECO:0000313" key="2">
    <source>
        <dbReference type="Proteomes" id="UP000814140"/>
    </source>
</evidence>
<gene>
    <name evidence="1" type="ORF">BV25DRAFT_625182</name>
</gene>
<proteinExistence type="predicted"/>
<organism evidence="1 2">
    <name type="scientific">Artomyces pyxidatus</name>
    <dbReference type="NCBI Taxonomy" id="48021"/>
    <lineage>
        <taxon>Eukaryota</taxon>
        <taxon>Fungi</taxon>
        <taxon>Dikarya</taxon>
        <taxon>Basidiomycota</taxon>
        <taxon>Agaricomycotina</taxon>
        <taxon>Agaricomycetes</taxon>
        <taxon>Russulales</taxon>
        <taxon>Auriscalpiaceae</taxon>
        <taxon>Artomyces</taxon>
    </lineage>
</organism>
<name>A0ACB8T2T1_9AGAM</name>
<evidence type="ECO:0000313" key="1">
    <source>
        <dbReference type="EMBL" id="KAI0062401.1"/>
    </source>
</evidence>
<comment type="caution">
    <text evidence="1">The sequence shown here is derived from an EMBL/GenBank/DDBJ whole genome shotgun (WGS) entry which is preliminary data.</text>
</comment>
<sequence length="158" mass="17250">MFYSPLGCDQSRSGHVSLDATVNCTPSNDVGENTSLSGNLRHATVSPGLRRMDEVDLSPSMFCNERQARGGSIPPPGNGRFQVVRVWLHVPDGLVHDHLPNVSSHRLNEWYDFHRVTRASSKAFNVPCDGFVDLLVPSLSSLVAVMEIAAKLTGPRVL</sequence>
<protein>
    <submittedName>
        <fullName evidence="1">Uncharacterized protein</fullName>
    </submittedName>
</protein>
<accession>A0ACB8T2T1</accession>
<reference evidence="1" key="2">
    <citation type="journal article" date="2022" name="New Phytol.">
        <title>Evolutionary transition to the ectomycorrhizal habit in the genomes of a hyperdiverse lineage of mushroom-forming fungi.</title>
        <authorList>
            <person name="Looney B."/>
            <person name="Miyauchi S."/>
            <person name="Morin E."/>
            <person name="Drula E."/>
            <person name="Courty P.E."/>
            <person name="Kohler A."/>
            <person name="Kuo A."/>
            <person name="LaButti K."/>
            <person name="Pangilinan J."/>
            <person name="Lipzen A."/>
            <person name="Riley R."/>
            <person name="Andreopoulos W."/>
            <person name="He G."/>
            <person name="Johnson J."/>
            <person name="Nolan M."/>
            <person name="Tritt A."/>
            <person name="Barry K.W."/>
            <person name="Grigoriev I.V."/>
            <person name="Nagy L.G."/>
            <person name="Hibbett D."/>
            <person name="Henrissat B."/>
            <person name="Matheny P.B."/>
            <person name="Labbe J."/>
            <person name="Martin F.M."/>
        </authorList>
    </citation>
    <scope>NUCLEOTIDE SEQUENCE</scope>
    <source>
        <strain evidence="1">HHB10654</strain>
    </source>
</reference>
<reference evidence="1" key="1">
    <citation type="submission" date="2021-03" db="EMBL/GenBank/DDBJ databases">
        <authorList>
            <consortium name="DOE Joint Genome Institute"/>
            <person name="Ahrendt S."/>
            <person name="Looney B.P."/>
            <person name="Miyauchi S."/>
            <person name="Morin E."/>
            <person name="Drula E."/>
            <person name="Courty P.E."/>
            <person name="Chicoki N."/>
            <person name="Fauchery L."/>
            <person name="Kohler A."/>
            <person name="Kuo A."/>
            <person name="Labutti K."/>
            <person name="Pangilinan J."/>
            <person name="Lipzen A."/>
            <person name="Riley R."/>
            <person name="Andreopoulos W."/>
            <person name="He G."/>
            <person name="Johnson J."/>
            <person name="Barry K.W."/>
            <person name="Grigoriev I.V."/>
            <person name="Nagy L."/>
            <person name="Hibbett D."/>
            <person name="Henrissat B."/>
            <person name="Matheny P.B."/>
            <person name="Labbe J."/>
            <person name="Martin F."/>
        </authorList>
    </citation>
    <scope>NUCLEOTIDE SEQUENCE</scope>
    <source>
        <strain evidence="1">HHB10654</strain>
    </source>
</reference>
<keyword evidence="2" id="KW-1185">Reference proteome</keyword>
<dbReference type="EMBL" id="MU277207">
    <property type="protein sequence ID" value="KAI0062401.1"/>
    <property type="molecule type" value="Genomic_DNA"/>
</dbReference>
<dbReference type="Proteomes" id="UP000814140">
    <property type="component" value="Unassembled WGS sequence"/>
</dbReference>